<protein>
    <submittedName>
        <fullName evidence="1">Jg26189 protein</fullName>
    </submittedName>
</protein>
<dbReference type="Proteomes" id="UP000838756">
    <property type="component" value="Unassembled WGS sequence"/>
</dbReference>
<comment type="caution">
    <text evidence="1">The sequence shown here is derived from an EMBL/GenBank/DDBJ whole genome shotgun (WGS) entry which is preliminary data.</text>
</comment>
<accession>A0A8S4QM35</accession>
<proteinExistence type="predicted"/>
<evidence type="ECO:0000313" key="1">
    <source>
        <dbReference type="EMBL" id="CAH2215529.1"/>
    </source>
</evidence>
<reference evidence="1" key="1">
    <citation type="submission" date="2022-03" db="EMBL/GenBank/DDBJ databases">
        <authorList>
            <person name="Lindestad O."/>
        </authorList>
    </citation>
    <scope>NUCLEOTIDE SEQUENCE</scope>
</reference>
<sequence length="68" mass="8043">MCNRTRLDHLEVSERQAHDCTHHDHGVDCAPRLNMNARWYGNYVQVKLAVYWRVSLRGRRLHGELVVC</sequence>
<dbReference type="EMBL" id="CAKXAJ010011899">
    <property type="protein sequence ID" value="CAH2215529.1"/>
    <property type="molecule type" value="Genomic_DNA"/>
</dbReference>
<keyword evidence="2" id="KW-1185">Reference proteome</keyword>
<gene>
    <name evidence="1" type="primary">jg26189</name>
    <name evidence="1" type="ORF">PAEG_LOCUS3663</name>
</gene>
<dbReference type="AlphaFoldDB" id="A0A8S4QM35"/>
<evidence type="ECO:0000313" key="2">
    <source>
        <dbReference type="Proteomes" id="UP000838756"/>
    </source>
</evidence>
<organism evidence="1 2">
    <name type="scientific">Pararge aegeria aegeria</name>
    <dbReference type="NCBI Taxonomy" id="348720"/>
    <lineage>
        <taxon>Eukaryota</taxon>
        <taxon>Metazoa</taxon>
        <taxon>Ecdysozoa</taxon>
        <taxon>Arthropoda</taxon>
        <taxon>Hexapoda</taxon>
        <taxon>Insecta</taxon>
        <taxon>Pterygota</taxon>
        <taxon>Neoptera</taxon>
        <taxon>Endopterygota</taxon>
        <taxon>Lepidoptera</taxon>
        <taxon>Glossata</taxon>
        <taxon>Ditrysia</taxon>
        <taxon>Papilionoidea</taxon>
        <taxon>Nymphalidae</taxon>
        <taxon>Satyrinae</taxon>
        <taxon>Satyrini</taxon>
        <taxon>Parargina</taxon>
        <taxon>Pararge</taxon>
    </lineage>
</organism>
<name>A0A8S4QM35_9NEOP</name>